<name>A0A835N9M3_9ROSI</name>
<evidence type="ECO:0000313" key="2">
    <source>
        <dbReference type="Proteomes" id="UP000657918"/>
    </source>
</evidence>
<reference evidence="1 2" key="1">
    <citation type="submission" date="2020-10" db="EMBL/GenBank/DDBJ databases">
        <title>Plant Genome Project.</title>
        <authorList>
            <person name="Zhang R.-G."/>
        </authorList>
    </citation>
    <scope>NUCLEOTIDE SEQUENCE [LARGE SCALE GENOMIC DNA]</scope>
    <source>
        <strain evidence="1">FAFU-HL-1</strain>
        <tissue evidence="1">Leaf</tissue>
    </source>
</reference>
<dbReference type="Proteomes" id="UP000657918">
    <property type="component" value="Unassembled WGS sequence"/>
</dbReference>
<sequence>MILSIISSSECLHRQHRDTYNWPTIPLLSYENSKNNMDHRHNSSHNICIRKATKTFTTSEECIGNCTSLKLPKHSPQLKNVSAVISLSCCLLRITDALVITRASISSGSTCHLPTENLSYSIQLEL</sequence>
<protein>
    <submittedName>
        <fullName evidence="1">Uncharacterized protein</fullName>
    </submittedName>
</protein>
<dbReference type="EMBL" id="JADGMS010000001">
    <property type="protein sequence ID" value="KAF9689031.1"/>
    <property type="molecule type" value="Genomic_DNA"/>
</dbReference>
<organism evidence="1 2">
    <name type="scientific">Salix dunnii</name>
    <dbReference type="NCBI Taxonomy" id="1413687"/>
    <lineage>
        <taxon>Eukaryota</taxon>
        <taxon>Viridiplantae</taxon>
        <taxon>Streptophyta</taxon>
        <taxon>Embryophyta</taxon>
        <taxon>Tracheophyta</taxon>
        <taxon>Spermatophyta</taxon>
        <taxon>Magnoliopsida</taxon>
        <taxon>eudicotyledons</taxon>
        <taxon>Gunneridae</taxon>
        <taxon>Pentapetalae</taxon>
        <taxon>rosids</taxon>
        <taxon>fabids</taxon>
        <taxon>Malpighiales</taxon>
        <taxon>Salicaceae</taxon>
        <taxon>Saliceae</taxon>
        <taxon>Salix</taxon>
    </lineage>
</organism>
<gene>
    <name evidence="1" type="ORF">SADUNF_Sadunf01G0049600</name>
</gene>
<accession>A0A835N9M3</accession>
<evidence type="ECO:0000313" key="1">
    <source>
        <dbReference type="EMBL" id="KAF9689031.1"/>
    </source>
</evidence>
<comment type="caution">
    <text evidence="1">The sequence shown here is derived from an EMBL/GenBank/DDBJ whole genome shotgun (WGS) entry which is preliminary data.</text>
</comment>
<proteinExistence type="predicted"/>
<dbReference type="AlphaFoldDB" id="A0A835N9M3"/>
<keyword evidence="2" id="KW-1185">Reference proteome</keyword>